<evidence type="ECO:0000313" key="1">
    <source>
        <dbReference type="EMBL" id="KAF6749755.1"/>
    </source>
</evidence>
<dbReference type="AlphaFoldDB" id="A0A8H6HNJ3"/>
<evidence type="ECO:0000313" key="2">
    <source>
        <dbReference type="Proteomes" id="UP000521943"/>
    </source>
</evidence>
<organism evidence="1 2">
    <name type="scientific">Ephemerocybe angulata</name>
    <dbReference type="NCBI Taxonomy" id="980116"/>
    <lineage>
        <taxon>Eukaryota</taxon>
        <taxon>Fungi</taxon>
        <taxon>Dikarya</taxon>
        <taxon>Basidiomycota</taxon>
        <taxon>Agaricomycotina</taxon>
        <taxon>Agaricomycetes</taxon>
        <taxon>Agaricomycetidae</taxon>
        <taxon>Agaricales</taxon>
        <taxon>Agaricineae</taxon>
        <taxon>Psathyrellaceae</taxon>
        <taxon>Ephemerocybe</taxon>
    </lineage>
</organism>
<gene>
    <name evidence="1" type="ORF">DFP72DRAFT_912636</name>
</gene>
<keyword evidence="2" id="KW-1185">Reference proteome</keyword>
<dbReference type="Proteomes" id="UP000521943">
    <property type="component" value="Unassembled WGS sequence"/>
</dbReference>
<accession>A0A8H6HNJ3</accession>
<dbReference type="EMBL" id="JACGCI010000061">
    <property type="protein sequence ID" value="KAF6749755.1"/>
    <property type="molecule type" value="Genomic_DNA"/>
</dbReference>
<dbReference type="OrthoDB" id="3263050at2759"/>
<sequence length="495" mass="55871">MSLDLVPQEILEHIAFFLSTDEICGPPAHLVSLLLTNRKINARLSTRDNPHFYAVVFAHKFDYRTAKARLGEERIDSEALTEELKRRFTVLKRFRSKKDCLAGTAPSDGCLDELLATAYLMMLEDEGRNKMQLLFYSEMDQWIKDYILHKDGASLTRQRLENGGYPLPTTRASLAMWLFWFFIRPDEYARSRETLDTSVTVFKTLSFSAHLYNLTNTPWHEHSPDKPSKPGIIVTWYSQPLPITPPPLAIPAILSFLALVNRRKALPIAPSDSTISSTPLDEWRAEWGRAVSSGTNEISDCFNLGSTEGVWEGFFTYTEFTAYAAMLGGGSPQQLQNSMIGRHQQTWKLAEWHLIESDEPEQSEPLPWGDPLRSYFPAGVKLTISDNSLVVQGPGSDEPLLYHKAGSTKGKVVDVIITGEGHSAWGQFGLTGRVRPCDGFVSLSKDYVDDDRGKWLYRGYLVGNKHGNFVGRWRDTLSAVSYHGYEGCFAMGRRR</sequence>
<proteinExistence type="predicted"/>
<name>A0A8H6HNJ3_9AGAR</name>
<evidence type="ECO:0008006" key="3">
    <source>
        <dbReference type="Google" id="ProtNLM"/>
    </source>
</evidence>
<protein>
    <recommendedName>
        <fullName evidence="3">F-box domain-containing protein</fullName>
    </recommendedName>
</protein>
<comment type="caution">
    <text evidence="1">The sequence shown here is derived from an EMBL/GenBank/DDBJ whole genome shotgun (WGS) entry which is preliminary data.</text>
</comment>
<reference evidence="1 2" key="1">
    <citation type="submission" date="2020-07" db="EMBL/GenBank/DDBJ databases">
        <title>Comparative genomics of pyrophilous fungi reveals a link between fire events and developmental genes.</title>
        <authorList>
            <consortium name="DOE Joint Genome Institute"/>
            <person name="Steindorff A.S."/>
            <person name="Carver A."/>
            <person name="Calhoun S."/>
            <person name="Stillman K."/>
            <person name="Liu H."/>
            <person name="Lipzen A."/>
            <person name="Pangilinan J."/>
            <person name="Labutti K."/>
            <person name="Bruns T.D."/>
            <person name="Grigoriev I.V."/>
        </authorList>
    </citation>
    <scope>NUCLEOTIDE SEQUENCE [LARGE SCALE GENOMIC DNA]</scope>
    <source>
        <strain evidence="1 2">CBS 144469</strain>
    </source>
</reference>